<feature type="domain" description="Carbohydrate kinase PfkB" evidence="10">
    <location>
        <begin position="12"/>
        <end position="305"/>
    </location>
</feature>
<dbReference type="EMBL" id="FMXQ01000001">
    <property type="protein sequence ID" value="SDB04731.1"/>
    <property type="molecule type" value="Genomic_DNA"/>
</dbReference>
<dbReference type="Pfam" id="PF00294">
    <property type="entry name" value="PfkB"/>
    <property type="match status" value="1"/>
</dbReference>
<comment type="function">
    <text evidence="9">Catalyzes the phosphorylation of ribose at O-5 in a reaction requiring ATP and magnesium. The resulting D-ribose-5-phosphate can then be used either for sythesis of nucleotides, histidine, and tryptophan, or as a component of the pentose phosphate pathway.</text>
</comment>
<dbReference type="InterPro" id="IPR029056">
    <property type="entry name" value="Ribokinase-like"/>
</dbReference>
<dbReference type="STRING" id="665467.SAMN02982931_00302"/>
<evidence type="ECO:0000256" key="2">
    <source>
        <dbReference type="ARBA" id="ARBA00022723"/>
    </source>
</evidence>
<feature type="binding site" evidence="9">
    <location>
        <position position="259"/>
    </location>
    <ligand>
        <name>K(+)</name>
        <dbReference type="ChEBI" id="CHEBI:29103"/>
    </ligand>
</feature>
<keyword evidence="3 9" id="KW-0547">Nucleotide-binding</keyword>
<feature type="binding site" evidence="9">
    <location>
        <position position="298"/>
    </location>
    <ligand>
        <name>K(+)</name>
        <dbReference type="ChEBI" id="CHEBI:29103"/>
    </ligand>
</feature>
<evidence type="ECO:0000256" key="9">
    <source>
        <dbReference type="HAMAP-Rule" id="MF_01987"/>
    </source>
</evidence>
<comment type="cofactor">
    <cofactor evidence="9">
        <name>Mg(2+)</name>
        <dbReference type="ChEBI" id="CHEBI:18420"/>
    </cofactor>
    <text evidence="9">Requires a divalent cation, most likely magnesium in vivo, as an electrophilic catalyst to aid phosphoryl group transfer. It is the chelate of the metal and the nucleotide that is the actual substrate.</text>
</comment>
<dbReference type="PANTHER" id="PTHR10584:SF166">
    <property type="entry name" value="RIBOKINASE"/>
    <property type="match status" value="1"/>
</dbReference>
<evidence type="ECO:0000259" key="10">
    <source>
        <dbReference type="Pfam" id="PF00294"/>
    </source>
</evidence>
<name>A0A1G6A8J1_9HYPH</name>
<dbReference type="InterPro" id="IPR002139">
    <property type="entry name" value="Ribo/fructo_kinase"/>
</dbReference>
<protein>
    <recommendedName>
        <fullName evidence="9">Ribokinase</fullName>
        <shortName evidence="9">RK</shortName>
        <ecNumber evidence="9">2.7.1.15</ecNumber>
    </recommendedName>
</protein>
<evidence type="ECO:0000256" key="7">
    <source>
        <dbReference type="ARBA" id="ARBA00022958"/>
    </source>
</evidence>
<comment type="catalytic activity">
    <reaction evidence="9">
        <text>D-ribose + ATP = D-ribose 5-phosphate + ADP + H(+)</text>
        <dbReference type="Rhea" id="RHEA:13697"/>
        <dbReference type="ChEBI" id="CHEBI:15378"/>
        <dbReference type="ChEBI" id="CHEBI:30616"/>
        <dbReference type="ChEBI" id="CHEBI:47013"/>
        <dbReference type="ChEBI" id="CHEBI:78346"/>
        <dbReference type="ChEBI" id="CHEBI:456216"/>
        <dbReference type="EC" id="2.7.1.15"/>
    </reaction>
</comment>
<evidence type="ECO:0000313" key="11">
    <source>
        <dbReference type="EMBL" id="SDB04731.1"/>
    </source>
</evidence>
<keyword evidence="12" id="KW-1185">Reference proteome</keyword>
<feature type="binding site" evidence="9">
    <location>
        <position position="263"/>
    </location>
    <ligand>
        <name>substrate</name>
    </ligand>
</feature>
<evidence type="ECO:0000256" key="1">
    <source>
        <dbReference type="ARBA" id="ARBA00022679"/>
    </source>
</evidence>
<dbReference type="InterPro" id="IPR011611">
    <property type="entry name" value="PfkB_dom"/>
</dbReference>
<keyword evidence="6 9" id="KW-0460">Magnesium</keyword>
<accession>A0A1G6A8J1</accession>
<comment type="caution">
    <text evidence="9">Lacks conserved residue(s) required for the propagation of feature annotation.</text>
</comment>
<keyword evidence="5 9" id="KW-0067">ATP-binding</keyword>
<feature type="binding site" evidence="9">
    <location>
        <position position="147"/>
    </location>
    <ligand>
        <name>substrate</name>
    </ligand>
</feature>
<dbReference type="PANTHER" id="PTHR10584">
    <property type="entry name" value="SUGAR KINASE"/>
    <property type="match status" value="1"/>
</dbReference>
<dbReference type="EC" id="2.7.1.15" evidence="9"/>
<dbReference type="HAMAP" id="MF_01987">
    <property type="entry name" value="Ribokinase"/>
    <property type="match status" value="1"/>
</dbReference>
<evidence type="ECO:0000256" key="5">
    <source>
        <dbReference type="ARBA" id="ARBA00022840"/>
    </source>
</evidence>
<organism evidence="11 12">
    <name type="scientific">Bauldia litoralis</name>
    <dbReference type="NCBI Taxonomy" id="665467"/>
    <lineage>
        <taxon>Bacteria</taxon>
        <taxon>Pseudomonadati</taxon>
        <taxon>Pseudomonadota</taxon>
        <taxon>Alphaproteobacteria</taxon>
        <taxon>Hyphomicrobiales</taxon>
        <taxon>Kaistiaceae</taxon>
        <taxon>Bauldia</taxon>
    </lineage>
</organism>
<reference evidence="11 12" key="1">
    <citation type="submission" date="2016-10" db="EMBL/GenBank/DDBJ databases">
        <authorList>
            <person name="de Groot N.N."/>
        </authorList>
    </citation>
    <scope>NUCLEOTIDE SEQUENCE [LARGE SCALE GENOMIC DNA]</scope>
    <source>
        <strain evidence="11 12">ATCC 35022</strain>
    </source>
</reference>
<dbReference type="InterPro" id="IPR011877">
    <property type="entry name" value="Ribokinase"/>
</dbReference>
<dbReference type="GO" id="GO:0005829">
    <property type="term" value="C:cytosol"/>
    <property type="evidence" value="ECO:0007669"/>
    <property type="project" value="TreeGrafter"/>
</dbReference>
<dbReference type="CDD" id="cd01174">
    <property type="entry name" value="ribokinase"/>
    <property type="match status" value="1"/>
</dbReference>
<dbReference type="SUPFAM" id="SSF53613">
    <property type="entry name" value="Ribokinase-like"/>
    <property type="match status" value="1"/>
</dbReference>
<keyword evidence="1 9" id="KW-0808">Transferase</keyword>
<comment type="subcellular location">
    <subcellularLocation>
        <location evidence="9">Cytoplasm</location>
    </subcellularLocation>
</comment>
<sequence>MAMADDRRGPGVVVLGSVHMDLIAAADRLPGPGESVGNGVFTRAAGGKGGNQACQFVLAGGAARMLTRLGDDDFGRFLLHGLEAKGVDTTLVVRDPDAPTGASTVFVADEDYCSIIAPGAAANLSEADVEAARAAIEAADALVLQLELPAAISAYAAAIAAEAGTRVIFNASPAPEGVAALPGALLGATSLLVVNRVEAGRLLGRGVESADAEAAVAALSADLGIGTVVVTLGGEGIVAIQDGIIRRQPAFAATVVDAVGAGDAFLGTFATGWLEGMPLDAALCRGAAAGALAVSRSGVYDALPDRQSVDRFLAETAAS</sequence>
<comment type="subunit">
    <text evidence="9">Homodimer.</text>
</comment>
<feature type="binding site" evidence="9">
    <location>
        <position position="293"/>
    </location>
    <ligand>
        <name>K(+)</name>
        <dbReference type="ChEBI" id="CHEBI:29103"/>
    </ligand>
</feature>
<keyword evidence="8 9" id="KW-0119">Carbohydrate metabolism</keyword>
<feature type="binding site" evidence="9">
    <location>
        <begin position="47"/>
        <end position="51"/>
    </location>
    <ligand>
        <name>substrate</name>
    </ligand>
</feature>
<dbReference type="OrthoDB" id="63083at2"/>
<keyword evidence="7 9" id="KW-0630">Potassium</keyword>
<comment type="similarity">
    <text evidence="9">Belongs to the carbohydrate kinase PfkB family. Ribokinase subfamily.</text>
</comment>
<evidence type="ECO:0000313" key="12">
    <source>
        <dbReference type="Proteomes" id="UP000199071"/>
    </source>
</evidence>
<dbReference type="UniPathway" id="UPA00916">
    <property type="reaction ID" value="UER00889"/>
</dbReference>
<evidence type="ECO:0000256" key="4">
    <source>
        <dbReference type="ARBA" id="ARBA00022777"/>
    </source>
</evidence>
<feature type="binding site" evidence="9">
    <location>
        <position position="257"/>
    </location>
    <ligand>
        <name>K(+)</name>
        <dbReference type="ChEBI" id="CHEBI:29103"/>
    </ligand>
</feature>
<feature type="binding site" evidence="9">
    <location>
        <position position="195"/>
    </location>
    <ligand>
        <name>ATP</name>
        <dbReference type="ChEBI" id="CHEBI:30616"/>
    </ligand>
</feature>
<evidence type="ECO:0000256" key="3">
    <source>
        <dbReference type="ARBA" id="ARBA00022741"/>
    </source>
</evidence>
<feature type="active site" description="Proton acceptor" evidence="9">
    <location>
        <position position="263"/>
    </location>
</feature>
<feature type="binding site" evidence="9">
    <location>
        <begin position="19"/>
        <end position="21"/>
    </location>
    <ligand>
        <name>substrate</name>
    </ligand>
</feature>
<proteinExistence type="inferred from homology"/>
<dbReference type="GO" id="GO:0004747">
    <property type="term" value="F:ribokinase activity"/>
    <property type="evidence" value="ECO:0007669"/>
    <property type="project" value="UniProtKB-UniRule"/>
</dbReference>
<dbReference type="Gene3D" id="3.40.1190.20">
    <property type="match status" value="1"/>
</dbReference>
<dbReference type="GO" id="GO:0046872">
    <property type="term" value="F:metal ion binding"/>
    <property type="evidence" value="ECO:0007669"/>
    <property type="project" value="UniProtKB-KW"/>
</dbReference>
<keyword evidence="2 9" id="KW-0479">Metal-binding</keyword>
<keyword evidence="9" id="KW-0963">Cytoplasm</keyword>
<evidence type="ECO:0000256" key="6">
    <source>
        <dbReference type="ARBA" id="ARBA00022842"/>
    </source>
</evidence>
<dbReference type="GO" id="GO:0019303">
    <property type="term" value="P:D-ribose catabolic process"/>
    <property type="evidence" value="ECO:0007669"/>
    <property type="project" value="UniProtKB-UniRule"/>
</dbReference>
<dbReference type="AlphaFoldDB" id="A0A1G6A8J1"/>
<feature type="binding site" evidence="9">
    <location>
        <begin position="262"/>
        <end position="263"/>
    </location>
    <ligand>
        <name>ATP</name>
        <dbReference type="ChEBI" id="CHEBI:30616"/>
    </ligand>
</feature>
<keyword evidence="4 9" id="KW-0418">Kinase</keyword>
<dbReference type="PRINTS" id="PR00990">
    <property type="entry name" value="RIBOKINASE"/>
</dbReference>
<gene>
    <name evidence="9" type="primary">rbsK</name>
    <name evidence="11" type="ORF">SAMN02982931_00302</name>
</gene>
<comment type="activity regulation">
    <text evidence="9">Activated by a monovalent cation that binds near, but not in, the active site. The most likely occupant of the site in vivo is potassium. Ion binding induces a conformational change that may alter substrate affinity.</text>
</comment>
<comment type="pathway">
    <text evidence="9">Carbohydrate metabolism; D-ribose degradation; D-ribose 5-phosphate from beta-D-ribopyranose: step 2/2.</text>
</comment>
<evidence type="ECO:0000256" key="8">
    <source>
        <dbReference type="ARBA" id="ARBA00023277"/>
    </source>
</evidence>
<feature type="binding site" evidence="9">
    <location>
        <begin position="231"/>
        <end position="236"/>
    </location>
    <ligand>
        <name>ATP</name>
        <dbReference type="ChEBI" id="CHEBI:30616"/>
    </ligand>
</feature>
<dbReference type="Proteomes" id="UP000199071">
    <property type="component" value="Unassembled WGS sequence"/>
</dbReference>
<feature type="binding site" evidence="9">
    <location>
        <position position="296"/>
    </location>
    <ligand>
        <name>K(+)</name>
        <dbReference type="ChEBI" id="CHEBI:29103"/>
    </ligand>
</feature>
<dbReference type="GO" id="GO:0005524">
    <property type="term" value="F:ATP binding"/>
    <property type="evidence" value="ECO:0007669"/>
    <property type="project" value="UniProtKB-UniRule"/>
</dbReference>